<dbReference type="EMBL" id="EQ979285">
    <property type="protein sequence ID" value="EEF25624.1"/>
    <property type="molecule type" value="Genomic_DNA"/>
</dbReference>
<feature type="region of interest" description="Disordered" evidence="1">
    <location>
        <begin position="174"/>
        <end position="241"/>
    </location>
</feature>
<sequence>MARLAMPVRPSCVAWCWARSSMAEALTSASPTSSASRRPYDTGATCSPAPSASAGAIRPCMARRMRVPMRHAASRPAPSRPTVASTSARSRRRISSCSLSSGMPIATVQPELTACDITARIGVPSSVFVSNASSARRRMRSRTSGSAWVPTKRCMSVVRATMRPLRSMMLDGAEALDRDGGRQRAPGAIARGRRNADRHHWPLRHRAGTAANASPARAAASRRRDGRCSSAAGRRRPPAPR</sequence>
<evidence type="ECO:0000313" key="2">
    <source>
        <dbReference type="EMBL" id="EEF25624.1"/>
    </source>
</evidence>
<name>B9TEU1_RICCO</name>
<evidence type="ECO:0000313" key="3">
    <source>
        <dbReference type="Proteomes" id="UP000008311"/>
    </source>
</evidence>
<gene>
    <name evidence="2" type="ORF">RCOM_1947430</name>
</gene>
<dbReference type="AlphaFoldDB" id="B9TEU1"/>
<feature type="compositionally biased region" description="Low complexity" evidence="1">
    <location>
        <begin position="27"/>
        <end position="37"/>
    </location>
</feature>
<feature type="compositionally biased region" description="Low complexity" evidence="1">
    <location>
        <begin position="208"/>
        <end position="219"/>
    </location>
</feature>
<dbReference type="Proteomes" id="UP000008311">
    <property type="component" value="Unassembled WGS sequence"/>
</dbReference>
<protein>
    <submittedName>
        <fullName evidence="2">Uncharacterized protein</fullName>
    </submittedName>
</protein>
<reference evidence="3" key="1">
    <citation type="journal article" date="2010" name="Nat. Biotechnol.">
        <title>Draft genome sequence of the oilseed species Ricinus communis.</title>
        <authorList>
            <person name="Chan A.P."/>
            <person name="Crabtree J."/>
            <person name="Zhao Q."/>
            <person name="Lorenzi H."/>
            <person name="Orvis J."/>
            <person name="Puiu D."/>
            <person name="Melake-Berhan A."/>
            <person name="Jones K.M."/>
            <person name="Redman J."/>
            <person name="Chen G."/>
            <person name="Cahoon E.B."/>
            <person name="Gedil M."/>
            <person name="Stanke M."/>
            <person name="Haas B.J."/>
            <person name="Wortman J.R."/>
            <person name="Fraser-Liggett C.M."/>
            <person name="Ravel J."/>
            <person name="Rabinowicz P.D."/>
        </authorList>
    </citation>
    <scope>NUCLEOTIDE SEQUENCE [LARGE SCALE GENOMIC DNA]</scope>
    <source>
        <strain evidence="3">cv. Hale</strain>
    </source>
</reference>
<feature type="region of interest" description="Disordered" evidence="1">
    <location>
        <begin position="70"/>
        <end position="96"/>
    </location>
</feature>
<proteinExistence type="predicted"/>
<organism evidence="2 3">
    <name type="scientific">Ricinus communis</name>
    <name type="common">Castor bean</name>
    <dbReference type="NCBI Taxonomy" id="3988"/>
    <lineage>
        <taxon>Eukaryota</taxon>
        <taxon>Viridiplantae</taxon>
        <taxon>Streptophyta</taxon>
        <taxon>Embryophyta</taxon>
        <taxon>Tracheophyta</taxon>
        <taxon>Spermatophyta</taxon>
        <taxon>Magnoliopsida</taxon>
        <taxon>eudicotyledons</taxon>
        <taxon>Gunneridae</taxon>
        <taxon>Pentapetalae</taxon>
        <taxon>rosids</taxon>
        <taxon>fabids</taxon>
        <taxon>Malpighiales</taxon>
        <taxon>Euphorbiaceae</taxon>
        <taxon>Acalyphoideae</taxon>
        <taxon>Acalypheae</taxon>
        <taxon>Ricinus</taxon>
    </lineage>
</organism>
<accession>B9TEU1</accession>
<feature type="region of interest" description="Disordered" evidence="1">
    <location>
        <begin position="27"/>
        <end position="48"/>
    </location>
</feature>
<keyword evidence="3" id="KW-1185">Reference proteome</keyword>
<dbReference type="InParanoid" id="B9TEU1"/>
<evidence type="ECO:0000256" key="1">
    <source>
        <dbReference type="SAM" id="MobiDB-lite"/>
    </source>
</evidence>